<reference evidence="2 3" key="1">
    <citation type="submission" date="2017-10" db="EMBL/GenBank/DDBJ databases">
        <title>The draft genome sequence of Lewinella nigricans NBRC 102662.</title>
        <authorList>
            <person name="Wang K."/>
        </authorList>
    </citation>
    <scope>NUCLEOTIDE SEQUENCE [LARGE SCALE GENOMIC DNA]</scope>
    <source>
        <strain evidence="2 3">NBRC 102662</strain>
    </source>
</reference>
<evidence type="ECO:0000313" key="3">
    <source>
        <dbReference type="Proteomes" id="UP000223913"/>
    </source>
</evidence>
<organism evidence="2 3">
    <name type="scientific">Flavilitoribacter nigricans (strain ATCC 23147 / DSM 23189 / NBRC 102662 / NCIMB 1420 / SS-2)</name>
    <name type="common">Lewinella nigricans</name>
    <dbReference type="NCBI Taxonomy" id="1122177"/>
    <lineage>
        <taxon>Bacteria</taxon>
        <taxon>Pseudomonadati</taxon>
        <taxon>Bacteroidota</taxon>
        <taxon>Saprospiria</taxon>
        <taxon>Saprospirales</taxon>
        <taxon>Lewinellaceae</taxon>
        <taxon>Flavilitoribacter</taxon>
    </lineage>
</organism>
<proteinExistence type="predicted"/>
<comment type="caution">
    <text evidence="2">The sequence shown here is derived from an EMBL/GenBank/DDBJ whole genome shotgun (WGS) entry which is preliminary data.</text>
</comment>
<evidence type="ECO:0000313" key="2">
    <source>
        <dbReference type="EMBL" id="PHN02353.1"/>
    </source>
</evidence>
<protein>
    <submittedName>
        <fullName evidence="2">Uncharacterized protein</fullName>
    </submittedName>
</protein>
<sequence length="161" mass="17303">MENLMKLFLCLGVIVFLSTAPSLVPKAAAQGAEHNSFPFTVSLYNECTDENMDLSAVVNMVFKETNTASGGLHFVEHFNLQNATAVGDKGGVYTVAGSPQNYIKKCSCGNGAAVTTLETRQVFVARGSTSNLTFSFFLHITVNENGEVTSFTPGVENFKCQ</sequence>
<evidence type="ECO:0000256" key="1">
    <source>
        <dbReference type="SAM" id="SignalP"/>
    </source>
</evidence>
<name>A0A2D0N3L8_FLAN2</name>
<keyword evidence="3" id="KW-1185">Reference proteome</keyword>
<gene>
    <name evidence="2" type="ORF">CRP01_32430</name>
</gene>
<feature type="chain" id="PRO_5012180813" evidence="1">
    <location>
        <begin position="28"/>
        <end position="161"/>
    </location>
</feature>
<keyword evidence="1" id="KW-0732">Signal</keyword>
<feature type="signal peptide" evidence="1">
    <location>
        <begin position="1"/>
        <end position="27"/>
    </location>
</feature>
<dbReference type="AlphaFoldDB" id="A0A2D0N3L8"/>
<dbReference type="RefSeq" id="WP_099154238.1">
    <property type="nucleotide sequence ID" value="NZ_PDUD01000041.1"/>
</dbReference>
<dbReference type="Proteomes" id="UP000223913">
    <property type="component" value="Unassembled WGS sequence"/>
</dbReference>
<accession>A0A2D0N3L8</accession>
<dbReference type="EMBL" id="PDUD01000041">
    <property type="protein sequence ID" value="PHN02353.1"/>
    <property type="molecule type" value="Genomic_DNA"/>
</dbReference>